<accession>A0A7Z0IVP7</accession>
<keyword evidence="3" id="KW-1185">Reference proteome</keyword>
<keyword evidence="1" id="KW-0472">Membrane</keyword>
<dbReference type="Proteomes" id="UP000564496">
    <property type="component" value="Unassembled WGS sequence"/>
</dbReference>
<dbReference type="EMBL" id="JACBZR010000002">
    <property type="protein sequence ID" value="NYI81230.1"/>
    <property type="molecule type" value="Genomic_DNA"/>
</dbReference>
<organism evidence="2 3">
    <name type="scientific">Nocardioides panzhihuensis</name>
    <dbReference type="NCBI Taxonomy" id="860243"/>
    <lineage>
        <taxon>Bacteria</taxon>
        <taxon>Bacillati</taxon>
        <taxon>Actinomycetota</taxon>
        <taxon>Actinomycetes</taxon>
        <taxon>Propionibacteriales</taxon>
        <taxon>Nocardioidaceae</taxon>
        <taxon>Nocardioides</taxon>
    </lineage>
</organism>
<evidence type="ECO:0000313" key="2">
    <source>
        <dbReference type="EMBL" id="NYI81230.1"/>
    </source>
</evidence>
<gene>
    <name evidence="2" type="ORF">BJ988_005938</name>
</gene>
<proteinExistence type="predicted"/>
<comment type="caution">
    <text evidence="2">The sequence shown here is derived from an EMBL/GenBank/DDBJ whole genome shotgun (WGS) entry which is preliminary data.</text>
</comment>
<feature type="transmembrane region" description="Helical" evidence="1">
    <location>
        <begin position="44"/>
        <end position="66"/>
    </location>
</feature>
<reference evidence="2 3" key="1">
    <citation type="submission" date="2020-07" db="EMBL/GenBank/DDBJ databases">
        <title>Sequencing the genomes of 1000 actinobacteria strains.</title>
        <authorList>
            <person name="Klenk H.-P."/>
        </authorList>
    </citation>
    <scope>NUCLEOTIDE SEQUENCE [LARGE SCALE GENOMIC DNA]</scope>
    <source>
        <strain evidence="2 3">DSM 26487</strain>
    </source>
</reference>
<name>A0A7Z0IVP7_9ACTN</name>
<keyword evidence="1" id="KW-1133">Transmembrane helix</keyword>
<evidence type="ECO:0000256" key="1">
    <source>
        <dbReference type="SAM" id="Phobius"/>
    </source>
</evidence>
<keyword evidence="1" id="KW-0812">Transmembrane</keyword>
<evidence type="ECO:0000313" key="3">
    <source>
        <dbReference type="Proteomes" id="UP000564496"/>
    </source>
</evidence>
<dbReference type="RefSeq" id="WP_179661801.1">
    <property type="nucleotide sequence ID" value="NZ_JACBZR010000002.1"/>
</dbReference>
<dbReference type="AlphaFoldDB" id="A0A7Z0IVP7"/>
<sequence>MMMTLAMSVLVICAMVCTVGAGLLWWMTYAQEWAGHEFGHPRLLLPSATVLASIGAATVWIGVAVLQLPWATD</sequence>
<protein>
    <submittedName>
        <fullName evidence="2">Uncharacterized protein</fullName>
    </submittedName>
</protein>